<accession>A0A182PMF0</accession>
<keyword evidence="7" id="KW-1133">Transmembrane helix</keyword>
<evidence type="ECO:0000256" key="3">
    <source>
        <dbReference type="ARBA" id="ARBA00011881"/>
    </source>
</evidence>
<comment type="subcellular location">
    <subcellularLocation>
        <location evidence="1">Membrane</location>
        <topology evidence="1">Multi-pass membrane protein</topology>
    </subcellularLocation>
</comment>
<evidence type="ECO:0000256" key="2">
    <source>
        <dbReference type="ARBA" id="ARBA00006175"/>
    </source>
</evidence>
<organism evidence="10 11">
    <name type="scientific">Anopheles epiroticus</name>
    <dbReference type="NCBI Taxonomy" id="199890"/>
    <lineage>
        <taxon>Eukaryota</taxon>
        <taxon>Metazoa</taxon>
        <taxon>Ecdysozoa</taxon>
        <taxon>Arthropoda</taxon>
        <taxon>Hexapoda</taxon>
        <taxon>Insecta</taxon>
        <taxon>Pterygota</taxon>
        <taxon>Neoptera</taxon>
        <taxon>Endopterygota</taxon>
        <taxon>Diptera</taxon>
        <taxon>Nematocera</taxon>
        <taxon>Culicoidea</taxon>
        <taxon>Culicidae</taxon>
        <taxon>Anophelinae</taxon>
        <taxon>Anopheles</taxon>
    </lineage>
</organism>
<keyword evidence="6" id="KW-0677">Repeat</keyword>
<reference evidence="11" key="1">
    <citation type="submission" date="2013-03" db="EMBL/GenBank/DDBJ databases">
        <title>The Genome Sequence of Anopheles epiroticus epiroticus2.</title>
        <authorList>
            <consortium name="The Broad Institute Genomics Platform"/>
            <person name="Neafsey D.E."/>
            <person name="Howell P."/>
            <person name="Walker B."/>
            <person name="Young S.K."/>
            <person name="Zeng Q."/>
            <person name="Gargeya S."/>
            <person name="Fitzgerald M."/>
            <person name="Haas B."/>
            <person name="Abouelleil A."/>
            <person name="Allen A.W."/>
            <person name="Alvarado L."/>
            <person name="Arachchi H.M."/>
            <person name="Berlin A.M."/>
            <person name="Chapman S.B."/>
            <person name="Gainer-Dewar J."/>
            <person name="Goldberg J."/>
            <person name="Griggs A."/>
            <person name="Gujja S."/>
            <person name="Hansen M."/>
            <person name="Howarth C."/>
            <person name="Imamovic A."/>
            <person name="Ireland A."/>
            <person name="Larimer J."/>
            <person name="McCowan C."/>
            <person name="Murphy C."/>
            <person name="Pearson M."/>
            <person name="Poon T.W."/>
            <person name="Priest M."/>
            <person name="Roberts A."/>
            <person name="Saif S."/>
            <person name="Shea T."/>
            <person name="Sisk P."/>
            <person name="Sykes S."/>
            <person name="Wortman J."/>
            <person name="Nusbaum C."/>
            <person name="Birren B."/>
        </authorList>
    </citation>
    <scope>NUCLEOTIDE SEQUENCE [LARGE SCALE GENOMIC DNA]</scope>
    <source>
        <strain evidence="11">Epiroticus2</strain>
    </source>
</reference>
<dbReference type="GO" id="GO:0005886">
    <property type="term" value="C:plasma membrane"/>
    <property type="evidence" value="ECO:0007669"/>
    <property type="project" value="TreeGrafter"/>
</dbReference>
<dbReference type="SUPFAM" id="SSF81338">
    <property type="entry name" value="Aquaporin-like"/>
    <property type="match status" value="1"/>
</dbReference>
<dbReference type="PANTHER" id="PTHR19139:SF291">
    <property type="entry name" value="AQUAPORIN"/>
    <property type="match status" value="1"/>
</dbReference>
<evidence type="ECO:0000256" key="6">
    <source>
        <dbReference type="ARBA" id="ARBA00022737"/>
    </source>
</evidence>
<comment type="subunit">
    <text evidence="3">Homotetramer.</text>
</comment>
<reference evidence="10" key="2">
    <citation type="submission" date="2020-05" db="UniProtKB">
        <authorList>
            <consortium name="EnsemblMetazoa"/>
        </authorList>
    </citation>
    <scope>IDENTIFICATION</scope>
    <source>
        <strain evidence="10">Epiroticus2</strain>
    </source>
</reference>
<dbReference type="AlphaFoldDB" id="A0A182PMF0"/>
<dbReference type="InterPro" id="IPR000425">
    <property type="entry name" value="MIP"/>
</dbReference>
<dbReference type="PANTHER" id="PTHR19139">
    <property type="entry name" value="AQUAPORIN TRANSPORTER"/>
    <property type="match status" value="1"/>
</dbReference>
<dbReference type="InterPro" id="IPR022357">
    <property type="entry name" value="MIP_CS"/>
</dbReference>
<dbReference type="EnsemblMetazoa" id="AEPI008123-RA">
    <property type="protein sequence ID" value="AEPI008123-PA"/>
    <property type="gene ID" value="AEPI008123"/>
</dbReference>
<evidence type="ECO:0000256" key="8">
    <source>
        <dbReference type="ARBA" id="ARBA00023136"/>
    </source>
</evidence>
<name>A0A182PMF0_9DIPT</name>
<dbReference type="InterPro" id="IPR034294">
    <property type="entry name" value="Aquaporin_transptr"/>
</dbReference>
<dbReference type="Pfam" id="PF00230">
    <property type="entry name" value="MIP"/>
    <property type="match status" value="1"/>
</dbReference>
<sequence length="89" mass="9255">MDFSGVPERNKLAHLIAKTSFAGARAPDRAYVEHAFGHVSGCHINPAVTIGLMVTADVSILKGAFYIVSQCIGAIAGAAVIKCTVLSNI</sequence>
<keyword evidence="4 9" id="KW-0813">Transport</keyword>
<evidence type="ECO:0000256" key="5">
    <source>
        <dbReference type="ARBA" id="ARBA00022692"/>
    </source>
</evidence>
<protein>
    <recommendedName>
        <fullName evidence="12">Aquaporin</fullName>
    </recommendedName>
</protein>
<dbReference type="PROSITE" id="PS00221">
    <property type="entry name" value="MIP"/>
    <property type="match status" value="1"/>
</dbReference>
<comment type="similarity">
    <text evidence="2 9">Belongs to the MIP/aquaporin (TC 1.A.8) family.</text>
</comment>
<evidence type="ECO:0000256" key="1">
    <source>
        <dbReference type="ARBA" id="ARBA00004141"/>
    </source>
</evidence>
<proteinExistence type="inferred from homology"/>
<dbReference type="PRINTS" id="PR00783">
    <property type="entry name" value="MINTRINSICP"/>
</dbReference>
<evidence type="ECO:0000313" key="11">
    <source>
        <dbReference type="Proteomes" id="UP000075885"/>
    </source>
</evidence>
<keyword evidence="8" id="KW-0472">Membrane</keyword>
<dbReference type="STRING" id="199890.A0A182PMF0"/>
<evidence type="ECO:0008006" key="12">
    <source>
        <dbReference type="Google" id="ProtNLM"/>
    </source>
</evidence>
<keyword evidence="5 9" id="KW-0812">Transmembrane</keyword>
<evidence type="ECO:0000256" key="7">
    <source>
        <dbReference type="ARBA" id="ARBA00022989"/>
    </source>
</evidence>
<dbReference type="VEuPathDB" id="VectorBase:AEPI008123"/>
<dbReference type="InterPro" id="IPR023271">
    <property type="entry name" value="Aquaporin-like"/>
</dbReference>
<dbReference type="Gene3D" id="1.20.1080.10">
    <property type="entry name" value="Glycerol uptake facilitator protein"/>
    <property type="match status" value="1"/>
</dbReference>
<dbReference type="Proteomes" id="UP000075885">
    <property type="component" value="Unassembled WGS sequence"/>
</dbReference>
<keyword evidence="11" id="KW-1185">Reference proteome</keyword>
<evidence type="ECO:0000256" key="4">
    <source>
        <dbReference type="ARBA" id="ARBA00022448"/>
    </source>
</evidence>
<dbReference type="GO" id="GO:0015267">
    <property type="term" value="F:channel activity"/>
    <property type="evidence" value="ECO:0007669"/>
    <property type="project" value="InterPro"/>
</dbReference>
<evidence type="ECO:0000256" key="9">
    <source>
        <dbReference type="RuleBase" id="RU000477"/>
    </source>
</evidence>
<evidence type="ECO:0000313" key="10">
    <source>
        <dbReference type="EnsemblMetazoa" id="AEPI008123-PA"/>
    </source>
</evidence>